<feature type="chain" id="PRO_5034852745" evidence="2">
    <location>
        <begin position="26"/>
        <end position="118"/>
    </location>
</feature>
<keyword evidence="2" id="KW-0732">Signal</keyword>
<feature type="signal peptide" evidence="2">
    <location>
        <begin position="1"/>
        <end position="25"/>
    </location>
</feature>
<evidence type="ECO:0000313" key="4">
    <source>
        <dbReference type="Proteomes" id="UP000646827"/>
    </source>
</evidence>
<reference evidence="3 4" key="1">
    <citation type="submission" date="2020-12" db="EMBL/GenBank/DDBJ databases">
        <title>Metabolic potential, ecology and presence of endohyphal bacteria is reflected in genomic diversity of Mucoromycotina.</title>
        <authorList>
            <person name="Muszewska A."/>
            <person name="Okrasinska A."/>
            <person name="Steczkiewicz K."/>
            <person name="Drgas O."/>
            <person name="Orlowska M."/>
            <person name="Perlinska-Lenart U."/>
            <person name="Aleksandrzak-Piekarczyk T."/>
            <person name="Szatraj K."/>
            <person name="Zielenkiewicz U."/>
            <person name="Pilsyk S."/>
            <person name="Malc E."/>
            <person name="Mieczkowski P."/>
            <person name="Kruszewska J.S."/>
            <person name="Biernat P."/>
            <person name="Pawlowska J."/>
        </authorList>
    </citation>
    <scope>NUCLEOTIDE SEQUENCE [LARGE SCALE GENOMIC DNA]</scope>
    <source>
        <strain evidence="3 4">CBS 142.35</strain>
    </source>
</reference>
<proteinExistence type="predicted"/>
<feature type="region of interest" description="Disordered" evidence="1">
    <location>
        <begin position="74"/>
        <end position="118"/>
    </location>
</feature>
<comment type="caution">
    <text evidence="3">The sequence shown here is derived from an EMBL/GenBank/DDBJ whole genome shotgun (WGS) entry which is preliminary data.</text>
</comment>
<dbReference type="EMBL" id="JAEPRB010000014">
    <property type="protein sequence ID" value="KAG2226743.1"/>
    <property type="molecule type" value="Genomic_DNA"/>
</dbReference>
<dbReference type="AlphaFoldDB" id="A0A8H7SDZ2"/>
<accession>A0A8H7SDZ2</accession>
<evidence type="ECO:0000256" key="2">
    <source>
        <dbReference type="SAM" id="SignalP"/>
    </source>
</evidence>
<feature type="compositionally biased region" description="Basic and acidic residues" evidence="1">
    <location>
        <begin position="82"/>
        <end position="118"/>
    </location>
</feature>
<gene>
    <name evidence="3" type="ORF">INT45_001090</name>
</gene>
<name>A0A8H7SDZ2_9FUNG</name>
<evidence type="ECO:0000313" key="3">
    <source>
        <dbReference type="EMBL" id="KAG2226743.1"/>
    </source>
</evidence>
<protein>
    <submittedName>
        <fullName evidence="3">Uncharacterized protein</fullName>
    </submittedName>
</protein>
<evidence type="ECO:0000256" key="1">
    <source>
        <dbReference type="SAM" id="MobiDB-lite"/>
    </source>
</evidence>
<sequence length="118" mass="13188">MDMYEMKFHFFDIFLAFAFLASSKAFDISSRQNSASSTSVTRSIPSARYGAVDVAALIFAIAFKGASPGMKETFKRAKKRKASDEVEPSSKRAKEVKEQEEKYARKAPKGSKDAWKTD</sequence>
<organism evidence="3 4">
    <name type="scientific">Circinella minor</name>
    <dbReference type="NCBI Taxonomy" id="1195481"/>
    <lineage>
        <taxon>Eukaryota</taxon>
        <taxon>Fungi</taxon>
        <taxon>Fungi incertae sedis</taxon>
        <taxon>Mucoromycota</taxon>
        <taxon>Mucoromycotina</taxon>
        <taxon>Mucoromycetes</taxon>
        <taxon>Mucorales</taxon>
        <taxon>Lichtheimiaceae</taxon>
        <taxon>Circinella</taxon>
    </lineage>
</organism>
<dbReference type="Proteomes" id="UP000646827">
    <property type="component" value="Unassembled WGS sequence"/>
</dbReference>
<keyword evidence="4" id="KW-1185">Reference proteome</keyword>